<dbReference type="InterPro" id="IPR003399">
    <property type="entry name" value="Mce/MlaD"/>
</dbReference>
<dbReference type="PANTHER" id="PTHR36698">
    <property type="entry name" value="BLL5892 PROTEIN"/>
    <property type="match status" value="1"/>
</dbReference>
<keyword evidence="1" id="KW-1133">Transmembrane helix</keyword>
<dbReference type="Proteomes" id="UP000500938">
    <property type="component" value="Chromosome"/>
</dbReference>
<evidence type="ECO:0000313" key="4">
    <source>
        <dbReference type="Proteomes" id="UP000500938"/>
    </source>
</evidence>
<keyword evidence="1" id="KW-0812">Transmembrane</keyword>
<evidence type="ECO:0000313" key="3">
    <source>
        <dbReference type="EMBL" id="QJR35373.1"/>
    </source>
</evidence>
<sequence length="330" mass="35688">MSQRANPTAIGLFLLGALVLAVVGTVILASATWFQDRTTFISFFPESVNGLENGAPVKFQGVPVGSVTGINIQIDQRDESFQVPVEYEIDVPRLTTPRGTYVNLADTLVLKEQIKKGLRAQLQMESLVTGVLYLELSYRQDSTPPQLEPRATEWPEIPTTPSLMAAIGGGAGSLLSEMMKILNRVNGMLRDVNMREINAAVVQSAKAVQELVSTPELRATLRQMPEATAQLNRTLAEAEKLATRATVAIDPMQTQITGASTEAIATLQALRKTLDDTHGLLSADTGPGYALTGALTSLRDAADALRVLIRSLEQNPDMMIRGKKPPEKLP</sequence>
<reference evidence="3 4" key="1">
    <citation type="submission" date="2020-05" db="EMBL/GenBank/DDBJ databases">
        <title>Complete genome sequence of Gemmatimonas greenlandica TET16.</title>
        <authorList>
            <person name="Zeng Y."/>
        </authorList>
    </citation>
    <scope>NUCLEOTIDE SEQUENCE [LARGE SCALE GENOMIC DNA]</scope>
    <source>
        <strain evidence="3 4">TET16</strain>
    </source>
</reference>
<protein>
    <submittedName>
        <fullName evidence="3">MCE family protein</fullName>
    </submittedName>
</protein>
<accession>A0A6M4IKX6</accession>
<feature type="transmembrane region" description="Helical" evidence="1">
    <location>
        <begin position="12"/>
        <end position="34"/>
    </location>
</feature>
<feature type="domain" description="Mce/MlaD" evidence="2">
    <location>
        <begin position="46"/>
        <end position="137"/>
    </location>
</feature>
<proteinExistence type="predicted"/>
<dbReference type="KEGG" id="ggr:HKW67_07575"/>
<dbReference type="Pfam" id="PF02470">
    <property type="entry name" value="MlaD"/>
    <property type="match status" value="1"/>
</dbReference>
<evidence type="ECO:0000256" key="1">
    <source>
        <dbReference type="SAM" id="Phobius"/>
    </source>
</evidence>
<dbReference type="EMBL" id="CP053085">
    <property type="protein sequence ID" value="QJR35373.1"/>
    <property type="molecule type" value="Genomic_DNA"/>
</dbReference>
<evidence type="ECO:0000259" key="2">
    <source>
        <dbReference type="Pfam" id="PF02470"/>
    </source>
</evidence>
<dbReference type="PANTHER" id="PTHR36698:SF2">
    <property type="entry name" value="MCE_MLAD DOMAIN-CONTAINING PROTEIN"/>
    <property type="match status" value="1"/>
</dbReference>
<dbReference type="AlphaFoldDB" id="A0A6M4IKX6"/>
<dbReference type="RefSeq" id="WP_171224803.1">
    <property type="nucleotide sequence ID" value="NZ_CP053085.1"/>
</dbReference>
<keyword evidence="1" id="KW-0472">Membrane</keyword>
<keyword evidence="4" id="KW-1185">Reference proteome</keyword>
<organism evidence="3 4">
    <name type="scientific">Gemmatimonas groenlandica</name>
    <dbReference type="NCBI Taxonomy" id="2732249"/>
    <lineage>
        <taxon>Bacteria</taxon>
        <taxon>Pseudomonadati</taxon>
        <taxon>Gemmatimonadota</taxon>
        <taxon>Gemmatimonadia</taxon>
        <taxon>Gemmatimonadales</taxon>
        <taxon>Gemmatimonadaceae</taxon>
        <taxon>Gemmatimonas</taxon>
    </lineage>
</organism>
<gene>
    <name evidence="3" type="ORF">HKW67_07575</name>
</gene>
<name>A0A6M4IKX6_9BACT</name>